<name>A0A4D9DDZ3_9SAUR</name>
<comment type="similarity">
    <text evidence="1 4">Belongs to the tRNA pseudouridine synthase TruA family.</text>
</comment>
<evidence type="ECO:0000256" key="2">
    <source>
        <dbReference type="ARBA" id="ARBA00022694"/>
    </source>
</evidence>
<feature type="domain" description="Pseudouridine synthase I TruA alpha/beta" evidence="6">
    <location>
        <begin position="190"/>
        <end position="292"/>
    </location>
</feature>
<dbReference type="InterPro" id="IPR020103">
    <property type="entry name" value="PsdUridine_synth_cat_dom_sf"/>
</dbReference>
<dbReference type="InterPro" id="IPR001406">
    <property type="entry name" value="PsdUridine_synth_TruA"/>
</dbReference>
<evidence type="ECO:0000259" key="6">
    <source>
        <dbReference type="Pfam" id="PF01416"/>
    </source>
</evidence>
<evidence type="ECO:0000256" key="3">
    <source>
        <dbReference type="ARBA" id="ARBA00023235"/>
    </source>
</evidence>
<evidence type="ECO:0000256" key="1">
    <source>
        <dbReference type="ARBA" id="ARBA00009375"/>
    </source>
</evidence>
<feature type="region of interest" description="Disordered" evidence="5">
    <location>
        <begin position="312"/>
        <end position="332"/>
    </location>
</feature>
<dbReference type="GO" id="GO:0160147">
    <property type="term" value="F:tRNA pseudouridine(38-40) synthase activity"/>
    <property type="evidence" value="ECO:0007669"/>
    <property type="project" value="UniProtKB-EC"/>
</dbReference>
<feature type="region of interest" description="Disordered" evidence="5">
    <location>
        <begin position="1"/>
        <end position="30"/>
    </location>
</feature>
<dbReference type="GO" id="GO:0003723">
    <property type="term" value="F:RNA binding"/>
    <property type="evidence" value="ECO:0007669"/>
    <property type="project" value="InterPro"/>
</dbReference>
<dbReference type="STRING" id="55544.A0A4D9DDZ3"/>
<proteinExistence type="inferred from homology"/>
<sequence length="332" mass="36412">MYAPHTSRGTDAPAFLKAGSQPHLSARQARMSTQRLRIDLAYDGTDFSGWARQPGLRTVQDELETGLTRILGRNAEPVSITVAGRTDAGVHAHHTVTHTDVPTALWKRVPGRSERTPEIAALSRLAGVLPRDIVVRSITPVPTSFDARFSALHRRYLYRLCDNPPLLDPLRRRDTVLVSERLDVDALNAASALLVGLRDFAALCKKRPYSTTIRTLQLFAWERLDEGTVVAHVQADAFCHSMVRALVGALVPVGHGKREIEWPSKVVASQEKNPGVVVMPAHGLSLMHIAYPELAEVGERAKNTRARRVLPLAQPNAQQTCPAPTSPEPGQT</sequence>
<comment type="catalytic activity">
    <reaction evidence="4">
        <text>uridine(38/39/40) in tRNA = pseudouridine(38/39/40) in tRNA</text>
        <dbReference type="Rhea" id="RHEA:22376"/>
        <dbReference type="Rhea" id="RHEA-COMP:10085"/>
        <dbReference type="Rhea" id="RHEA-COMP:10087"/>
        <dbReference type="ChEBI" id="CHEBI:65314"/>
        <dbReference type="ChEBI" id="CHEBI:65315"/>
        <dbReference type="EC" id="5.4.99.12"/>
    </reaction>
</comment>
<dbReference type="EMBL" id="QXTE01005426">
    <property type="protein sequence ID" value="TFJ95520.1"/>
    <property type="molecule type" value="Genomic_DNA"/>
</dbReference>
<dbReference type="AlphaFoldDB" id="A0A4D9DDZ3"/>
<dbReference type="GO" id="GO:0031119">
    <property type="term" value="P:tRNA pseudouridine synthesis"/>
    <property type="evidence" value="ECO:0007669"/>
    <property type="project" value="TreeGrafter"/>
</dbReference>
<dbReference type="PANTHER" id="PTHR11142:SF0">
    <property type="entry name" value="TRNA PSEUDOURIDINE SYNTHASE-LIKE 1"/>
    <property type="match status" value="1"/>
</dbReference>
<keyword evidence="2 4" id="KW-0819">tRNA processing</keyword>
<dbReference type="InterPro" id="IPR020094">
    <property type="entry name" value="TruA/RsuA/RluB/E/F_N"/>
</dbReference>
<feature type="compositionally biased region" description="Polar residues" evidence="5">
    <location>
        <begin position="315"/>
        <end position="332"/>
    </location>
</feature>
<dbReference type="Proteomes" id="UP000297703">
    <property type="component" value="Unassembled WGS sequence"/>
</dbReference>
<dbReference type="PANTHER" id="PTHR11142">
    <property type="entry name" value="PSEUDOURIDYLATE SYNTHASE"/>
    <property type="match status" value="1"/>
</dbReference>
<keyword evidence="3 4" id="KW-0413">Isomerase</keyword>
<dbReference type="Gene3D" id="3.30.70.660">
    <property type="entry name" value="Pseudouridine synthase I, catalytic domain, C-terminal subdomain"/>
    <property type="match status" value="1"/>
</dbReference>
<keyword evidence="8" id="KW-1185">Reference proteome</keyword>
<accession>A0A4D9DDZ3</accession>
<protein>
    <recommendedName>
        <fullName evidence="4">tRNA pseudouridine synthase</fullName>
        <ecNumber evidence="4">5.4.99.12</ecNumber>
    </recommendedName>
</protein>
<evidence type="ECO:0000256" key="5">
    <source>
        <dbReference type="SAM" id="MobiDB-lite"/>
    </source>
</evidence>
<reference evidence="7 8" key="2">
    <citation type="submission" date="2019-04" db="EMBL/GenBank/DDBJ databases">
        <title>The genome sequence of big-headed turtle.</title>
        <authorList>
            <person name="Gong S."/>
        </authorList>
    </citation>
    <scope>NUCLEOTIDE SEQUENCE [LARGE SCALE GENOMIC DNA]</scope>
    <source>
        <strain evidence="7">DO16091913</strain>
        <tissue evidence="7">Muscle</tissue>
    </source>
</reference>
<gene>
    <name evidence="7" type="ORF">DR999_PMT22897</name>
</gene>
<dbReference type="Gene3D" id="3.30.70.580">
    <property type="entry name" value="Pseudouridine synthase I, catalytic domain, N-terminal subdomain"/>
    <property type="match status" value="1"/>
</dbReference>
<dbReference type="HAMAP" id="MF_00171">
    <property type="entry name" value="TruA"/>
    <property type="match status" value="1"/>
</dbReference>
<dbReference type="NCBIfam" id="TIGR00071">
    <property type="entry name" value="hisT_truA"/>
    <property type="match status" value="1"/>
</dbReference>
<dbReference type="InterPro" id="IPR020095">
    <property type="entry name" value="PsdUridine_synth_TruA_C"/>
</dbReference>
<organism evidence="7 8">
    <name type="scientific">Platysternon megacephalum</name>
    <name type="common">big-headed turtle</name>
    <dbReference type="NCBI Taxonomy" id="55544"/>
    <lineage>
        <taxon>Eukaryota</taxon>
        <taxon>Metazoa</taxon>
        <taxon>Chordata</taxon>
        <taxon>Craniata</taxon>
        <taxon>Vertebrata</taxon>
        <taxon>Euteleostomi</taxon>
        <taxon>Archelosauria</taxon>
        <taxon>Testudinata</taxon>
        <taxon>Testudines</taxon>
        <taxon>Cryptodira</taxon>
        <taxon>Durocryptodira</taxon>
        <taxon>Testudinoidea</taxon>
        <taxon>Platysternidae</taxon>
        <taxon>Platysternon</taxon>
    </lineage>
</organism>
<evidence type="ECO:0000313" key="7">
    <source>
        <dbReference type="EMBL" id="TFJ95520.1"/>
    </source>
</evidence>
<evidence type="ECO:0000256" key="4">
    <source>
        <dbReference type="RuleBase" id="RU003792"/>
    </source>
</evidence>
<dbReference type="CDD" id="cd02570">
    <property type="entry name" value="PseudoU_synth_EcTruA"/>
    <property type="match status" value="1"/>
</dbReference>
<dbReference type="EC" id="5.4.99.12" evidence="4"/>
<dbReference type="InterPro" id="IPR020097">
    <property type="entry name" value="PsdUridine_synth_TruA_a/b_dom"/>
</dbReference>
<comment type="caution">
    <text evidence="7">The sequence shown here is derived from an EMBL/GenBank/DDBJ whole genome shotgun (WGS) entry which is preliminary data.</text>
</comment>
<dbReference type="OrthoDB" id="271910at2759"/>
<dbReference type="Pfam" id="PF01416">
    <property type="entry name" value="PseudoU_synth_1"/>
    <property type="match status" value="2"/>
</dbReference>
<evidence type="ECO:0000313" key="8">
    <source>
        <dbReference type="Proteomes" id="UP000297703"/>
    </source>
</evidence>
<feature type="domain" description="Pseudouridine synthase I TruA alpha/beta" evidence="6">
    <location>
        <begin position="41"/>
        <end position="149"/>
    </location>
</feature>
<reference evidence="7 8" key="1">
    <citation type="submission" date="2019-04" db="EMBL/GenBank/DDBJ databases">
        <title>Draft genome of the big-headed turtle Platysternon megacephalum.</title>
        <authorList>
            <person name="Gong S."/>
        </authorList>
    </citation>
    <scope>NUCLEOTIDE SEQUENCE [LARGE SCALE GENOMIC DNA]</scope>
    <source>
        <strain evidence="7">DO16091913</strain>
        <tissue evidence="7">Muscle</tissue>
    </source>
</reference>
<dbReference type="SUPFAM" id="SSF55120">
    <property type="entry name" value="Pseudouridine synthase"/>
    <property type="match status" value="1"/>
</dbReference>